<evidence type="ECO:0000313" key="4">
    <source>
        <dbReference type="Proteomes" id="UP001155901"/>
    </source>
</evidence>
<evidence type="ECO:0000313" key="5">
    <source>
        <dbReference type="Proteomes" id="UP001162889"/>
    </source>
</evidence>
<gene>
    <name evidence="2" type="ORF">KVP70_24840</name>
    <name evidence="3" type="ORF">L1274_005651</name>
</gene>
<feature type="transmembrane region" description="Helical" evidence="1">
    <location>
        <begin position="24"/>
        <end position="51"/>
    </location>
</feature>
<evidence type="ECO:0000313" key="2">
    <source>
        <dbReference type="EMBL" id="MBV6324170.1"/>
    </source>
</evidence>
<dbReference type="Proteomes" id="UP001155901">
    <property type="component" value="Unassembled WGS sequence"/>
</dbReference>
<dbReference type="Proteomes" id="UP001162889">
    <property type="component" value="Unassembled WGS sequence"/>
</dbReference>
<feature type="transmembrane region" description="Helical" evidence="1">
    <location>
        <begin position="63"/>
        <end position="83"/>
    </location>
</feature>
<proteinExistence type="predicted"/>
<feature type="transmembrane region" description="Helical" evidence="1">
    <location>
        <begin position="123"/>
        <end position="142"/>
    </location>
</feature>
<sequence length="179" mass="18806">MSTYNLIFAKLGPTSQVGNRPYRFASLVGACIGGVSTVLGVIAISLMLVLLPKEILGQSAATFLSSVGTLGVLFLGVFFIPFLETFLAQLLPLELAKMIGLDDKACVAVGAIVFGVGHYLNGGLAHGLCAAMAGALFTTGYVTMRPWGYVPAFWASYVAHALNNLLILYAVPFVFPSLG</sequence>
<dbReference type="GO" id="GO:0008237">
    <property type="term" value="F:metallopeptidase activity"/>
    <property type="evidence" value="ECO:0007669"/>
    <property type="project" value="UniProtKB-KW"/>
</dbReference>
<keyword evidence="1" id="KW-1133">Transmembrane helix</keyword>
<evidence type="ECO:0000313" key="3">
    <source>
        <dbReference type="EMBL" id="MCP2011897.1"/>
    </source>
</evidence>
<keyword evidence="2" id="KW-0645">Protease</keyword>
<dbReference type="AlphaFoldDB" id="A0AA41HDR9"/>
<keyword evidence="2" id="KW-0482">Metalloprotease</keyword>
<accession>A0AA41HDR9</accession>
<dbReference type="EMBL" id="JAHTGR010000015">
    <property type="protein sequence ID" value="MBV6324170.1"/>
    <property type="molecule type" value="Genomic_DNA"/>
</dbReference>
<reference evidence="3" key="2">
    <citation type="submission" date="2022-03" db="EMBL/GenBank/DDBJ databases">
        <title>Genome Encyclopedia of Bacteria and Archaea VI: Functional Genomics of Type Strains.</title>
        <authorList>
            <person name="Whitman W."/>
        </authorList>
    </citation>
    <scope>NUCLEOTIDE SEQUENCE</scope>
    <source>
        <strain evidence="3">HSC-15S17</strain>
    </source>
</reference>
<reference evidence="2" key="1">
    <citation type="submission" date="2021-07" db="EMBL/GenBank/DDBJ databases">
        <title>Characterization of violacein-producing bacteria and related species.</title>
        <authorList>
            <person name="Wilson H.S."/>
            <person name="De Leon M.E."/>
        </authorList>
    </citation>
    <scope>NUCLEOTIDE SEQUENCE</scope>
    <source>
        <strain evidence="2">HSC-15S17</strain>
    </source>
</reference>
<evidence type="ECO:0000256" key="1">
    <source>
        <dbReference type="SAM" id="Phobius"/>
    </source>
</evidence>
<dbReference type="EC" id="3.4.24.-" evidence="2"/>
<keyword evidence="1" id="KW-0472">Membrane</keyword>
<feature type="transmembrane region" description="Helical" evidence="1">
    <location>
        <begin position="154"/>
        <end position="175"/>
    </location>
</feature>
<keyword evidence="5" id="KW-1185">Reference proteome</keyword>
<keyword evidence="2" id="KW-0378">Hydrolase</keyword>
<keyword evidence="1" id="KW-0812">Transmembrane</keyword>
<protein>
    <submittedName>
        <fullName evidence="2">CPBP family intramembrane metalloprotease</fullName>
        <ecNumber evidence="2">3.4.24.-</ecNumber>
    </submittedName>
    <submittedName>
        <fullName evidence="3">Phosphoglycerol transferase MdoB-like AlkP superfamily enzyme</fullName>
    </submittedName>
</protein>
<dbReference type="RefSeq" id="WP_217945113.1">
    <property type="nucleotide sequence ID" value="NZ_JAHTGR010000015.1"/>
</dbReference>
<comment type="caution">
    <text evidence="2">The sequence shown here is derived from an EMBL/GenBank/DDBJ whole genome shotgun (WGS) entry which is preliminary data.</text>
</comment>
<name>A0AA41HDR9_9BURK</name>
<dbReference type="EMBL" id="JALJZU010000013">
    <property type="protein sequence ID" value="MCP2011897.1"/>
    <property type="molecule type" value="Genomic_DNA"/>
</dbReference>
<organism evidence="2 4">
    <name type="scientific">Duganella violaceipulchra</name>
    <dbReference type="NCBI Taxonomy" id="2849652"/>
    <lineage>
        <taxon>Bacteria</taxon>
        <taxon>Pseudomonadati</taxon>
        <taxon>Pseudomonadota</taxon>
        <taxon>Betaproteobacteria</taxon>
        <taxon>Burkholderiales</taxon>
        <taxon>Oxalobacteraceae</taxon>
        <taxon>Telluria group</taxon>
        <taxon>Duganella</taxon>
    </lineage>
</organism>